<protein>
    <submittedName>
        <fullName evidence="2">Uncharacterized protein</fullName>
    </submittedName>
</protein>
<gene>
    <name evidence="2" type="ORF">Phou_014970</name>
</gene>
<evidence type="ECO:0000313" key="2">
    <source>
        <dbReference type="EMBL" id="GFJ77317.1"/>
    </source>
</evidence>
<accession>A0A6V8K6D7</accession>
<feature type="compositionally biased region" description="Polar residues" evidence="1">
    <location>
        <begin position="29"/>
        <end position="45"/>
    </location>
</feature>
<dbReference type="EMBL" id="BLPF01000001">
    <property type="protein sequence ID" value="GFJ77317.1"/>
    <property type="molecule type" value="Genomic_DNA"/>
</dbReference>
<sequence>MTASSPDGPTVHHNGHPHTPPSAAGGFHTSCNPTATYQTPPTHRLTNPKRRVGQTHDPYNETQDVSNVNLRQHHEPPT</sequence>
<evidence type="ECO:0000313" key="3">
    <source>
        <dbReference type="Proteomes" id="UP000482800"/>
    </source>
</evidence>
<organism evidence="2 3">
    <name type="scientific">Phytohabitans houttuyneae</name>
    <dbReference type="NCBI Taxonomy" id="1076126"/>
    <lineage>
        <taxon>Bacteria</taxon>
        <taxon>Bacillati</taxon>
        <taxon>Actinomycetota</taxon>
        <taxon>Actinomycetes</taxon>
        <taxon>Micromonosporales</taxon>
        <taxon>Micromonosporaceae</taxon>
    </lineage>
</organism>
<reference evidence="2 3" key="2">
    <citation type="submission" date="2020-03" db="EMBL/GenBank/DDBJ databases">
        <authorList>
            <person name="Ichikawa N."/>
            <person name="Kimura A."/>
            <person name="Kitahashi Y."/>
            <person name="Uohara A."/>
        </authorList>
    </citation>
    <scope>NUCLEOTIDE SEQUENCE [LARGE SCALE GENOMIC DNA]</scope>
    <source>
        <strain evidence="2 3">NBRC 108639</strain>
    </source>
</reference>
<reference evidence="2 3" key="1">
    <citation type="submission" date="2020-03" db="EMBL/GenBank/DDBJ databases">
        <title>Whole genome shotgun sequence of Phytohabitans houttuyneae NBRC 108639.</title>
        <authorList>
            <person name="Komaki H."/>
            <person name="Tamura T."/>
        </authorList>
    </citation>
    <scope>NUCLEOTIDE SEQUENCE [LARGE SCALE GENOMIC DNA]</scope>
    <source>
        <strain evidence="2 3">NBRC 108639</strain>
    </source>
</reference>
<keyword evidence="3" id="KW-1185">Reference proteome</keyword>
<dbReference type="Proteomes" id="UP000482800">
    <property type="component" value="Unassembled WGS sequence"/>
</dbReference>
<evidence type="ECO:0000256" key="1">
    <source>
        <dbReference type="SAM" id="MobiDB-lite"/>
    </source>
</evidence>
<feature type="region of interest" description="Disordered" evidence="1">
    <location>
        <begin position="1"/>
        <end position="78"/>
    </location>
</feature>
<comment type="caution">
    <text evidence="2">The sequence shown here is derived from an EMBL/GenBank/DDBJ whole genome shotgun (WGS) entry which is preliminary data.</text>
</comment>
<dbReference type="AlphaFoldDB" id="A0A6V8K6D7"/>
<name>A0A6V8K6D7_9ACTN</name>
<proteinExistence type="predicted"/>
<feature type="compositionally biased region" description="Polar residues" evidence="1">
    <location>
        <begin position="60"/>
        <end position="70"/>
    </location>
</feature>